<dbReference type="EMBL" id="QXGC01006461">
    <property type="protein sequence ID" value="KAE9162397.1"/>
    <property type="molecule type" value="Genomic_DNA"/>
</dbReference>
<name>A0A6G0MCF7_9STRA</name>
<evidence type="ECO:0000313" key="2">
    <source>
        <dbReference type="Proteomes" id="UP000476176"/>
    </source>
</evidence>
<sequence>MRLLAAGAGGSDGVNGGNLLLGPKHRATGGRGSGDGLTAGDLLLELSPAPAVATGPTKETPKQTERRVSQHDIFLLVNIVFTEAFIDRMSEADNNQNRSTIDTHAVNEESQNWKDITRIYNEAHEKHKGLVASHPSSACSCA</sequence>
<reference evidence="1 2" key="1">
    <citation type="submission" date="2018-09" db="EMBL/GenBank/DDBJ databases">
        <title>Genomic investigation of the strawberry pathogen Phytophthora fragariae indicates pathogenicity is determined by transcriptional variation in three key races.</title>
        <authorList>
            <person name="Adams T.M."/>
            <person name="Armitage A.D."/>
            <person name="Sobczyk M.K."/>
            <person name="Bates H.J."/>
            <person name="Dunwell J.M."/>
            <person name="Nellist C.F."/>
            <person name="Harrison R.J."/>
        </authorList>
    </citation>
    <scope>NUCLEOTIDE SEQUENCE [LARGE SCALE GENOMIC DNA]</scope>
    <source>
        <strain evidence="1 2">BC-23</strain>
    </source>
</reference>
<dbReference type="AlphaFoldDB" id="A0A6G0MCF7"/>
<evidence type="ECO:0000313" key="1">
    <source>
        <dbReference type="EMBL" id="KAE9162397.1"/>
    </source>
</evidence>
<protein>
    <submittedName>
        <fullName evidence="1">Uncharacterized protein</fullName>
    </submittedName>
</protein>
<proteinExistence type="predicted"/>
<dbReference type="Proteomes" id="UP000476176">
    <property type="component" value="Unassembled WGS sequence"/>
</dbReference>
<organism evidence="1 2">
    <name type="scientific">Phytophthora fragariae</name>
    <dbReference type="NCBI Taxonomy" id="53985"/>
    <lineage>
        <taxon>Eukaryota</taxon>
        <taxon>Sar</taxon>
        <taxon>Stramenopiles</taxon>
        <taxon>Oomycota</taxon>
        <taxon>Peronosporomycetes</taxon>
        <taxon>Peronosporales</taxon>
        <taxon>Peronosporaceae</taxon>
        <taxon>Phytophthora</taxon>
    </lineage>
</organism>
<gene>
    <name evidence="1" type="ORF">PF004_g30507</name>
</gene>
<accession>A0A6G0MCF7</accession>
<comment type="caution">
    <text evidence="1">The sequence shown here is derived from an EMBL/GenBank/DDBJ whole genome shotgun (WGS) entry which is preliminary data.</text>
</comment>